<evidence type="ECO:0000256" key="6">
    <source>
        <dbReference type="PROSITE-ProRule" id="PRU00175"/>
    </source>
</evidence>
<name>B9R8F2_RICCO</name>
<sequence length="160" mass="18805">MGGSKNWNVVGNHFWRFDWSENEEWVSSWSYRWKHFGIKNASNRLKERLVQGRHSPTMHVLPESQADAAHILQSEVHRIKKTPKIKLTDKNIADIILWNGPSCSICLQDFQSGERACILPHCRHTFHLLCVRKWFIGHSSCPLCRARLSRTWIAMMRKEK</sequence>
<dbReference type="SUPFAM" id="SSF57850">
    <property type="entry name" value="RING/U-box"/>
    <property type="match status" value="1"/>
</dbReference>
<feature type="domain" description="RING-type" evidence="7">
    <location>
        <begin position="103"/>
        <end position="145"/>
    </location>
</feature>
<keyword evidence="9" id="KW-1185">Reference proteome</keyword>
<comment type="subcellular location">
    <subcellularLocation>
        <location evidence="1">Membrane</location>
    </subcellularLocation>
</comment>
<dbReference type="InterPro" id="IPR001841">
    <property type="entry name" value="Znf_RING"/>
</dbReference>
<dbReference type="Gene3D" id="3.30.40.10">
    <property type="entry name" value="Zinc/RING finger domain, C3HC4 (zinc finger)"/>
    <property type="match status" value="1"/>
</dbReference>
<evidence type="ECO:0000256" key="5">
    <source>
        <dbReference type="ARBA" id="ARBA00023136"/>
    </source>
</evidence>
<dbReference type="EMBL" id="EQ973772">
    <property type="protein sequence ID" value="EEF52782.1"/>
    <property type="molecule type" value="Genomic_DNA"/>
</dbReference>
<dbReference type="eggNOG" id="KOG0800">
    <property type="taxonomic scope" value="Eukaryota"/>
</dbReference>
<keyword evidence="3 6" id="KW-0863">Zinc-finger</keyword>
<proteinExistence type="predicted"/>
<dbReference type="GO" id="GO:0008270">
    <property type="term" value="F:zinc ion binding"/>
    <property type="evidence" value="ECO:0007669"/>
    <property type="project" value="UniProtKB-KW"/>
</dbReference>
<dbReference type="Pfam" id="PF13639">
    <property type="entry name" value="zf-RING_2"/>
    <property type="match status" value="1"/>
</dbReference>
<dbReference type="InParanoid" id="B9R8F2"/>
<gene>
    <name evidence="8" type="ORF">RCOM_1599400</name>
</gene>
<keyword evidence="4" id="KW-0862">Zinc</keyword>
<evidence type="ECO:0000313" key="9">
    <source>
        <dbReference type="Proteomes" id="UP000008311"/>
    </source>
</evidence>
<dbReference type="PROSITE" id="PS50089">
    <property type="entry name" value="ZF_RING_2"/>
    <property type="match status" value="1"/>
</dbReference>
<dbReference type="PANTHER" id="PTHR46151:SF19">
    <property type="entry name" value="NEP1-INTERACTING PROTEIN 1-LIKE ISOFORM X1"/>
    <property type="match status" value="1"/>
</dbReference>
<organism evidence="8 9">
    <name type="scientific">Ricinus communis</name>
    <name type="common">Castor bean</name>
    <dbReference type="NCBI Taxonomy" id="3988"/>
    <lineage>
        <taxon>Eukaryota</taxon>
        <taxon>Viridiplantae</taxon>
        <taxon>Streptophyta</taxon>
        <taxon>Embryophyta</taxon>
        <taxon>Tracheophyta</taxon>
        <taxon>Spermatophyta</taxon>
        <taxon>Magnoliopsida</taxon>
        <taxon>eudicotyledons</taxon>
        <taxon>Gunneridae</taxon>
        <taxon>Pentapetalae</taxon>
        <taxon>rosids</taxon>
        <taxon>fabids</taxon>
        <taxon>Malpighiales</taxon>
        <taxon>Euphorbiaceae</taxon>
        <taxon>Acalyphoideae</taxon>
        <taxon>Acalypheae</taxon>
        <taxon>Ricinus</taxon>
    </lineage>
</organism>
<keyword evidence="5" id="KW-0472">Membrane</keyword>
<dbReference type="SMART" id="SM00184">
    <property type="entry name" value="RING"/>
    <property type="match status" value="1"/>
</dbReference>
<keyword evidence="2" id="KW-0479">Metal-binding</keyword>
<evidence type="ECO:0000256" key="2">
    <source>
        <dbReference type="ARBA" id="ARBA00022723"/>
    </source>
</evidence>
<evidence type="ECO:0000256" key="1">
    <source>
        <dbReference type="ARBA" id="ARBA00004370"/>
    </source>
</evidence>
<protein>
    <recommendedName>
        <fullName evidence="7">RING-type domain-containing protein</fullName>
    </recommendedName>
</protein>
<evidence type="ECO:0000256" key="4">
    <source>
        <dbReference type="ARBA" id="ARBA00022833"/>
    </source>
</evidence>
<evidence type="ECO:0000313" key="8">
    <source>
        <dbReference type="EMBL" id="EEF52782.1"/>
    </source>
</evidence>
<evidence type="ECO:0000256" key="3">
    <source>
        <dbReference type="ARBA" id="ARBA00022771"/>
    </source>
</evidence>
<dbReference type="AlphaFoldDB" id="B9R8F2"/>
<dbReference type="GO" id="GO:0016020">
    <property type="term" value="C:membrane"/>
    <property type="evidence" value="ECO:0007669"/>
    <property type="project" value="UniProtKB-SubCell"/>
</dbReference>
<accession>B9R8F2</accession>
<reference evidence="9" key="1">
    <citation type="journal article" date="2010" name="Nat. Biotechnol.">
        <title>Draft genome sequence of the oilseed species Ricinus communis.</title>
        <authorList>
            <person name="Chan A.P."/>
            <person name="Crabtree J."/>
            <person name="Zhao Q."/>
            <person name="Lorenzi H."/>
            <person name="Orvis J."/>
            <person name="Puiu D."/>
            <person name="Melake-Berhan A."/>
            <person name="Jones K.M."/>
            <person name="Redman J."/>
            <person name="Chen G."/>
            <person name="Cahoon E.B."/>
            <person name="Gedil M."/>
            <person name="Stanke M."/>
            <person name="Haas B.J."/>
            <person name="Wortman J.R."/>
            <person name="Fraser-Liggett C.M."/>
            <person name="Ravel J."/>
            <person name="Rabinowicz P.D."/>
        </authorList>
    </citation>
    <scope>NUCLEOTIDE SEQUENCE [LARGE SCALE GENOMIC DNA]</scope>
    <source>
        <strain evidence="9">cv. Hale</strain>
    </source>
</reference>
<evidence type="ECO:0000259" key="7">
    <source>
        <dbReference type="PROSITE" id="PS50089"/>
    </source>
</evidence>
<dbReference type="Proteomes" id="UP000008311">
    <property type="component" value="Unassembled WGS sequence"/>
</dbReference>
<dbReference type="InterPro" id="IPR013083">
    <property type="entry name" value="Znf_RING/FYVE/PHD"/>
</dbReference>
<dbReference type="PANTHER" id="PTHR46151">
    <property type="entry name" value="NEP1-INTERACTING PROTEIN-LIKE 2"/>
    <property type="match status" value="1"/>
</dbReference>